<evidence type="ECO:0000256" key="3">
    <source>
        <dbReference type="ARBA" id="ARBA00022833"/>
    </source>
</evidence>
<dbReference type="SMART" id="SM00066">
    <property type="entry name" value="GAL4"/>
    <property type="match status" value="1"/>
</dbReference>
<feature type="region of interest" description="Disordered" evidence="8">
    <location>
        <begin position="300"/>
        <end position="333"/>
    </location>
</feature>
<protein>
    <recommendedName>
        <fullName evidence="9">Zn(2)-C6 fungal-type domain-containing protein</fullName>
    </recommendedName>
</protein>
<dbReference type="SUPFAM" id="SSF57701">
    <property type="entry name" value="Zn2/Cys6 DNA-binding domain"/>
    <property type="match status" value="1"/>
</dbReference>
<dbReference type="OrthoDB" id="2123952at2759"/>
<dbReference type="PANTHER" id="PTHR31313:SF78">
    <property type="entry name" value="TRANSCRIPTION FACTOR DOMAIN-CONTAINING PROTEIN"/>
    <property type="match status" value="1"/>
</dbReference>
<gene>
    <name evidence="10" type="ORF">BDN71DRAFT_1417430</name>
</gene>
<keyword evidence="5" id="KW-0238">DNA-binding</keyword>
<evidence type="ECO:0000256" key="5">
    <source>
        <dbReference type="ARBA" id="ARBA00023125"/>
    </source>
</evidence>
<dbReference type="EMBL" id="MU154564">
    <property type="protein sequence ID" value="KAF9495259.1"/>
    <property type="molecule type" value="Genomic_DNA"/>
</dbReference>
<keyword evidence="6" id="KW-0804">Transcription</keyword>
<organism evidence="10 11">
    <name type="scientific">Pleurotus eryngii</name>
    <name type="common">Boletus of the steppes</name>
    <dbReference type="NCBI Taxonomy" id="5323"/>
    <lineage>
        <taxon>Eukaryota</taxon>
        <taxon>Fungi</taxon>
        <taxon>Dikarya</taxon>
        <taxon>Basidiomycota</taxon>
        <taxon>Agaricomycotina</taxon>
        <taxon>Agaricomycetes</taxon>
        <taxon>Agaricomycetidae</taxon>
        <taxon>Agaricales</taxon>
        <taxon>Pleurotineae</taxon>
        <taxon>Pleurotaceae</taxon>
        <taxon>Pleurotus</taxon>
    </lineage>
</organism>
<reference evidence="10" key="1">
    <citation type="submission" date="2020-11" db="EMBL/GenBank/DDBJ databases">
        <authorList>
            <consortium name="DOE Joint Genome Institute"/>
            <person name="Ahrendt S."/>
            <person name="Riley R."/>
            <person name="Andreopoulos W."/>
            <person name="Labutti K."/>
            <person name="Pangilinan J."/>
            <person name="Ruiz-Duenas F.J."/>
            <person name="Barrasa J.M."/>
            <person name="Sanchez-Garcia M."/>
            <person name="Camarero S."/>
            <person name="Miyauchi S."/>
            <person name="Serrano A."/>
            <person name="Linde D."/>
            <person name="Babiker R."/>
            <person name="Drula E."/>
            <person name="Ayuso-Fernandez I."/>
            <person name="Pacheco R."/>
            <person name="Padilla G."/>
            <person name="Ferreira P."/>
            <person name="Barriuso J."/>
            <person name="Kellner H."/>
            <person name="Castanera R."/>
            <person name="Alfaro M."/>
            <person name="Ramirez L."/>
            <person name="Pisabarro A.G."/>
            <person name="Kuo A."/>
            <person name="Tritt A."/>
            <person name="Lipzen A."/>
            <person name="He G."/>
            <person name="Yan M."/>
            <person name="Ng V."/>
            <person name="Cullen D."/>
            <person name="Martin F."/>
            <person name="Rosso M.-N."/>
            <person name="Henrissat B."/>
            <person name="Hibbett D."/>
            <person name="Martinez A.T."/>
            <person name="Grigoriev I.V."/>
        </authorList>
    </citation>
    <scope>NUCLEOTIDE SEQUENCE</scope>
    <source>
        <strain evidence="10">ATCC 90797</strain>
    </source>
</reference>
<feature type="region of interest" description="Disordered" evidence="8">
    <location>
        <begin position="371"/>
        <end position="428"/>
    </location>
</feature>
<sequence>MTVYMQSPCKCLPRYLVSPRVPQHPPMSSTNASNASLHFISELPRTAQIHHRHSIVKLEASSSPDLPPDTPTQLLHLQYLASHLDHFPLDSHSSSAGSSEPATPVSSYNVSAPPLFRFGQKTGHNYTSTQSWPSSSIGSPDLSAGPSDTIYRTKLDLGAMHHHHNTVAFDECDDDVSELVDMAGASTSHGGSAHDKSVRRRSSKACDQCRKSKCKCERTSPNEPCRSCVTLGTPCTFLGPSRKRGPPKGYIDAIEARLHQTEALLGIVLSSSDERAQTLLHDLSQDPLAKEIIKRVDNSSYGCQGRKRGDSAGGSKRHPAFSPDSAHAQTSGKYTADKIDLQSTHPSNEWQDHVLSILRSASVMRGTLIQGDPETQISPTEGRAHRDVSSTSASRPAPPTLRVALPTDDHSDDERDQPIRRQRRRVDTGDADSYAYAAVSSRDSASPIFLSKLLHGSGSLGGGSSPSYRHHRDNRYNGDGRRQYRQTPSSVDSASSGSEDELPEAVGQLSLNEDEQVRYHGKASGLYLLGTTERNDGRNASGIWRFPKARVWPPLPDAHNSGALQSQEDFRSTLPTVEDQEHLIELYFTYVHPSFPIIHKKSFLETYKTGMVGPEETHSPSPDPHAASTSTSSPTPPYTSRRQRRVPVLLLLTILSVASRFQTTTNSKPPYPSDGSTMWAAGDEYLDQAKLLLDRCYSSSKPATCQALLLMGYREIGIGTMAEAWTYTGMAIRMAQDLGLHRSADGWARAELGGRLFTDTELQERKRIWYGCVVMDKYVSTYIGRPLAIMESDFDTTLPDDDDIEEHALWKPHPSQPIHGTPLPPVPGRLMSCFNASASISNLIGNIVVGIYAVRPLSSRRGALARLERELDKWYLDLPEHLRCDIGSSKHPVPTPHILNLHLQYWCAVILLHRPFIRRPAKSKHSPIDDAGEARALAEKSYGLCSAAANHITAIIDDYIEFWCIKRGAVFLCYYIFTASLMHVTTLSSYPHDPQAQAGLVKCMDALRRMKIVWPSAARALELLQGSKLSLEQDTLGQLSQTHSRRKREAESCLDDLSNRSRAETQDYLGLRSSFGLAGSHAVLPNTDDNGPSIRTPYFPSYERWTSDTSHTTIPFTGPLSTSVLPQMYSSGLADERTVTPQSRSHSSSDSTHGHGQRYPQYWNDYSAFTAYSNLPQNTPSTQSSSSSMYLHDQYGIYGHNPPRL</sequence>
<evidence type="ECO:0000256" key="8">
    <source>
        <dbReference type="SAM" id="MobiDB-lite"/>
    </source>
</evidence>
<dbReference type="InterPro" id="IPR007219">
    <property type="entry name" value="XnlR_reg_dom"/>
</dbReference>
<feature type="region of interest" description="Disordered" evidence="8">
    <location>
        <begin position="459"/>
        <end position="503"/>
    </location>
</feature>
<feature type="compositionally biased region" description="Basic and acidic residues" evidence="8">
    <location>
        <begin position="407"/>
        <end position="419"/>
    </location>
</feature>
<dbReference type="CDD" id="cd12148">
    <property type="entry name" value="fungal_TF_MHR"/>
    <property type="match status" value="1"/>
</dbReference>
<dbReference type="CDD" id="cd00067">
    <property type="entry name" value="GAL4"/>
    <property type="match status" value="1"/>
</dbReference>
<proteinExistence type="predicted"/>
<dbReference type="GO" id="GO:0008270">
    <property type="term" value="F:zinc ion binding"/>
    <property type="evidence" value="ECO:0007669"/>
    <property type="project" value="InterPro"/>
</dbReference>
<dbReference type="SMART" id="SM00906">
    <property type="entry name" value="Fungal_trans"/>
    <property type="match status" value="1"/>
</dbReference>
<dbReference type="Gene3D" id="4.10.240.10">
    <property type="entry name" value="Zn(2)-C6 fungal-type DNA-binding domain"/>
    <property type="match status" value="1"/>
</dbReference>
<dbReference type="GO" id="GO:0003677">
    <property type="term" value="F:DNA binding"/>
    <property type="evidence" value="ECO:0007669"/>
    <property type="project" value="UniProtKB-KW"/>
</dbReference>
<evidence type="ECO:0000256" key="2">
    <source>
        <dbReference type="ARBA" id="ARBA00022723"/>
    </source>
</evidence>
<dbReference type="InterPro" id="IPR051615">
    <property type="entry name" value="Transcr_Regulatory_Elem"/>
</dbReference>
<feature type="domain" description="Zn(2)-C6 fungal-type" evidence="9">
    <location>
        <begin position="205"/>
        <end position="237"/>
    </location>
</feature>
<evidence type="ECO:0000256" key="4">
    <source>
        <dbReference type="ARBA" id="ARBA00023015"/>
    </source>
</evidence>
<keyword evidence="3" id="KW-0862">Zinc</keyword>
<dbReference type="GO" id="GO:0006351">
    <property type="term" value="P:DNA-templated transcription"/>
    <property type="evidence" value="ECO:0007669"/>
    <property type="project" value="InterPro"/>
</dbReference>
<dbReference type="InterPro" id="IPR036864">
    <property type="entry name" value="Zn2-C6_fun-type_DNA-bd_sf"/>
</dbReference>
<evidence type="ECO:0000313" key="11">
    <source>
        <dbReference type="Proteomes" id="UP000807025"/>
    </source>
</evidence>
<dbReference type="PROSITE" id="PS00463">
    <property type="entry name" value="ZN2_CY6_FUNGAL_1"/>
    <property type="match status" value="1"/>
</dbReference>
<accession>A0A9P5ZWH5</accession>
<feature type="compositionally biased region" description="Low complexity" evidence="8">
    <location>
        <begin position="624"/>
        <end position="633"/>
    </location>
</feature>
<evidence type="ECO:0000313" key="10">
    <source>
        <dbReference type="EMBL" id="KAF9495259.1"/>
    </source>
</evidence>
<dbReference type="PROSITE" id="PS50048">
    <property type="entry name" value="ZN2_CY6_FUNGAL_2"/>
    <property type="match status" value="1"/>
</dbReference>
<evidence type="ECO:0000259" key="9">
    <source>
        <dbReference type="PROSITE" id="PS50048"/>
    </source>
</evidence>
<comment type="caution">
    <text evidence="10">The sequence shown here is derived from an EMBL/GenBank/DDBJ whole genome shotgun (WGS) entry which is preliminary data.</text>
</comment>
<dbReference type="Pfam" id="PF00172">
    <property type="entry name" value="Zn_clus"/>
    <property type="match status" value="1"/>
</dbReference>
<dbReference type="GO" id="GO:0000981">
    <property type="term" value="F:DNA-binding transcription factor activity, RNA polymerase II-specific"/>
    <property type="evidence" value="ECO:0007669"/>
    <property type="project" value="InterPro"/>
</dbReference>
<feature type="region of interest" description="Disordered" evidence="8">
    <location>
        <begin position="611"/>
        <end position="641"/>
    </location>
</feature>
<evidence type="ECO:0000256" key="6">
    <source>
        <dbReference type="ARBA" id="ARBA00023163"/>
    </source>
</evidence>
<dbReference type="GO" id="GO:0005634">
    <property type="term" value="C:nucleus"/>
    <property type="evidence" value="ECO:0007669"/>
    <property type="project" value="UniProtKB-SubCell"/>
</dbReference>
<dbReference type="Proteomes" id="UP000807025">
    <property type="component" value="Unassembled WGS sequence"/>
</dbReference>
<comment type="subcellular location">
    <subcellularLocation>
        <location evidence="1">Nucleus</location>
    </subcellularLocation>
</comment>
<feature type="region of interest" description="Disordered" evidence="8">
    <location>
        <begin position="1134"/>
        <end position="1157"/>
    </location>
</feature>
<dbReference type="PANTHER" id="PTHR31313">
    <property type="entry name" value="TY1 ENHANCER ACTIVATOR"/>
    <property type="match status" value="1"/>
</dbReference>
<dbReference type="AlphaFoldDB" id="A0A9P5ZWH5"/>
<dbReference type="InterPro" id="IPR001138">
    <property type="entry name" value="Zn2Cys6_DnaBD"/>
</dbReference>
<dbReference type="Pfam" id="PF04082">
    <property type="entry name" value="Fungal_trans"/>
    <property type="match status" value="1"/>
</dbReference>
<keyword evidence="4" id="KW-0805">Transcription regulation</keyword>
<evidence type="ECO:0000256" key="1">
    <source>
        <dbReference type="ARBA" id="ARBA00004123"/>
    </source>
</evidence>
<feature type="region of interest" description="Disordered" evidence="8">
    <location>
        <begin position="1038"/>
        <end position="1057"/>
    </location>
</feature>
<keyword evidence="11" id="KW-1185">Reference proteome</keyword>
<evidence type="ECO:0000256" key="7">
    <source>
        <dbReference type="ARBA" id="ARBA00023242"/>
    </source>
</evidence>
<name>A0A9P5ZWH5_PLEER</name>
<keyword evidence="7" id="KW-0539">Nucleus</keyword>
<keyword evidence="2" id="KW-0479">Metal-binding</keyword>